<dbReference type="OrthoDB" id="9791339at2"/>
<organism evidence="3 4">
    <name type="scientific">Pseudooceanicola lipolyticus</name>
    <dbReference type="NCBI Taxonomy" id="2029104"/>
    <lineage>
        <taxon>Bacteria</taxon>
        <taxon>Pseudomonadati</taxon>
        <taxon>Pseudomonadota</taxon>
        <taxon>Alphaproteobacteria</taxon>
        <taxon>Rhodobacterales</taxon>
        <taxon>Paracoccaceae</taxon>
        <taxon>Pseudooceanicola</taxon>
    </lineage>
</organism>
<dbReference type="SUPFAM" id="SSF53850">
    <property type="entry name" value="Periplasmic binding protein-like II"/>
    <property type="match status" value="1"/>
</dbReference>
<evidence type="ECO:0000259" key="2">
    <source>
        <dbReference type="SMART" id="SM00062"/>
    </source>
</evidence>
<sequence>MMTFPRRTLLFGALAGALCLGLTIPGGEARAQATEQTSLLDKIQSQGVLRVGTTGDYYPMTFREVGEDEFIGHQIDAARELAKDLGVEVEFVTTDWKTMITGIQAGRYDIAMSGTSMSLSRAKVVGMSTPWGINGFVPIILKQNADKFSSWDDLNSPDVTAGVTLGTTMEDYIRAELPNANVRSVESPGNGWQEVLAGRSDYTVTTLVEASGLQERYEQIQMIFPDQARSALPMAFLTPIDDQIWLNYVNNWVFLKQTAGYFDELNEKWGVVLKQ</sequence>
<proteinExistence type="predicted"/>
<dbReference type="AlphaFoldDB" id="A0A2M8J7G3"/>
<dbReference type="EMBL" id="PGTB01000001">
    <property type="protein sequence ID" value="PJE38712.1"/>
    <property type="molecule type" value="Genomic_DNA"/>
</dbReference>
<accession>A0A2M8J7G3</accession>
<dbReference type="PANTHER" id="PTHR35936">
    <property type="entry name" value="MEMBRANE-BOUND LYTIC MUREIN TRANSGLYCOSYLASE F"/>
    <property type="match status" value="1"/>
</dbReference>
<feature type="domain" description="Solute-binding protein family 3/N-terminal" evidence="2">
    <location>
        <begin position="48"/>
        <end position="273"/>
    </location>
</feature>
<gene>
    <name evidence="3" type="ORF">CVM52_00875</name>
</gene>
<dbReference type="Proteomes" id="UP000231553">
    <property type="component" value="Unassembled WGS sequence"/>
</dbReference>
<evidence type="ECO:0000313" key="3">
    <source>
        <dbReference type="EMBL" id="PJE38712.1"/>
    </source>
</evidence>
<comment type="caution">
    <text evidence="3">The sequence shown here is derived from an EMBL/GenBank/DDBJ whole genome shotgun (WGS) entry which is preliminary data.</text>
</comment>
<dbReference type="Pfam" id="PF00497">
    <property type="entry name" value="SBP_bac_3"/>
    <property type="match status" value="1"/>
</dbReference>
<evidence type="ECO:0000313" key="4">
    <source>
        <dbReference type="Proteomes" id="UP000231553"/>
    </source>
</evidence>
<dbReference type="InterPro" id="IPR001638">
    <property type="entry name" value="Solute-binding_3/MltF_N"/>
</dbReference>
<name>A0A2M8J7G3_9RHOB</name>
<keyword evidence="1" id="KW-0732">Signal</keyword>
<dbReference type="PROSITE" id="PS51318">
    <property type="entry name" value="TAT"/>
    <property type="match status" value="1"/>
</dbReference>
<evidence type="ECO:0000256" key="1">
    <source>
        <dbReference type="ARBA" id="ARBA00022729"/>
    </source>
</evidence>
<reference evidence="3 4" key="1">
    <citation type="journal article" date="2018" name="Int. J. Syst. Evol. Microbiol.">
        <title>Pseudooceanicola lipolyticus sp. nov., a marine alphaproteobacterium, reclassification of Oceanicola flagellatus as Pseudooceanicola flagellatus comb. nov. and emended description of the genus Pseudooceanicola.</title>
        <authorList>
            <person name="Huang M.-M."/>
            <person name="Guo L.-L."/>
            <person name="Wu Y.-H."/>
            <person name="Lai Q.-L."/>
            <person name="Shao Z.-Z."/>
            <person name="Wang C.-S."/>
            <person name="Wu M."/>
            <person name="Xu X.-W."/>
        </authorList>
    </citation>
    <scope>NUCLEOTIDE SEQUENCE [LARGE SCALE GENOMIC DNA]</scope>
    <source>
        <strain evidence="3 4">157</strain>
    </source>
</reference>
<dbReference type="SMART" id="SM00062">
    <property type="entry name" value="PBPb"/>
    <property type="match status" value="1"/>
</dbReference>
<dbReference type="InterPro" id="IPR006311">
    <property type="entry name" value="TAT_signal"/>
</dbReference>
<dbReference type="Gene3D" id="3.40.190.10">
    <property type="entry name" value="Periplasmic binding protein-like II"/>
    <property type="match status" value="2"/>
</dbReference>
<keyword evidence="4" id="KW-1185">Reference proteome</keyword>
<dbReference type="PANTHER" id="PTHR35936:SF19">
    <property type="entry name" value="AMINO-ACID-BINDING PROTEIN YXEM-RELATED"/>
    <property type="match status" value="1"/>
</dbReference>
<protein>
    <submittedName>
        <fullName evidence="3">Cyclohexadienyl dehydratase</fullName>
    </submittedName>
</protein>